<proteinExistence type="predicted"/>
<evidence type="ECO:0000313" key="2">
    <source>
        <dbReference type="Proteomes" id="UP000192578"/>
    </source>
</evidence>
<protein>
    <recommendedName>
        <fullName evidence="3">Major facilitator superfamily associated domain-containing protein</fullName>
    </recommendedName>
</protein>
<comment type="caution">
    <text evidence="1">The sequence shown here is derived from an EMBL/GenBank/DDBJ whole genome shotgun (WGS) entry which is preliminary data.</text>
</comment>
<dbReference type="Gene3D" id="1.20.1250.20">
    <property type="entry name" value="MFS general substrate transporter like domains"/>
    <property type="match status" value="1"/>
</dbReference>
<dbReference type="InterPro" id="IPR036259">
    <property type="entry name" value="MFS_trans_sf"/>
</dbReference>
<name>A0A1W0WRT6_HYPEX</name>
<gene>
    <name evidence="1" type="ORF">BV898_07994</name>
</gene>
<dbReference type="EMBL" id="MTYJ01000055">
    <property type="protein sequence ID" value="OQV17863.1"/>
    <property type="molecule type" value="Genomic_DNA"/>
</dbReference>
<accession>A0A1W0WRT6</accession>
<evidence type="ECO:0008006" key="3">
    <source>
        <dbReference type="Google" id="ProtNLM"/>
    </source>
</evidence>
<keyword evidence="2" id="KW-1185">Reference proteome</keyword>
<evidence type="ECO:0000313" key="1">
    <source>
        <dbReference type="EMBL" id="OQV17863.1"/>
    </source>
</evidence>
<dbReference type="AlphaFoldDB" id="A0A1W0WRT6"/>
<sequence>MNGPQTVMVNWVREVNCTRLGGIFCWSDFNITCSDQLNFNETSPFLVMWCKAYSEDEEDNIILENPELNTFWAISSSFLNVGGFVSSLFCKALANCFGLKGALYLLSGIYCCGVLTVV</sequence>
<reference evidence="2" key="1">
    <citation type="submission" date="2017-01" db="EMBL/GenBank/DDBJ databases">
        <title>Comparative genomics of anhydrobiosis in the tardigrade Hypsibius dujardini.</title>
        <authorList>
            <person name="Yoshida Y."/>
            <person name="Koutsovoulos G."/>
            <person name="Laetsch D."/>
            <person name="Stevens L."/>
            <person name="Kumar S."/>
            <person name="Horikawa D."/>
            <person name="Ishino K."/>
            <person name="Komine S."/>
            <person name="Tomita M."/>
            <person name="Blaxter M."/>
            <person name="Arakawa K."/>
        </authorList>
    </citation>
    <scope>NUCLEOTIDE SEQUENCE [LARGE SCALE GENOMIC DNA]</scope>
    <source>
        <strain evidence="2">Z151</strain>
    </source>
</reference>
<dbReference type="Proteomes" id="UP000192578">
    <property type="component" value="Unassembled WGS sequence"/>
</dbReference>
<organism evidence="1 2">
    <name type="scientific">Hypsibius exemplaris</name>
    <name type="common">Freshwater tardigrade</name>
    <dbReference type="NCBI Taxonomy" id="2072580"/>
    <lineage>
        <taxon>Eukaryota</taxon>
        <taxon>Metazoa</taxon>
        <taxon>Ecdysozoa</taxon>
        <taxon>Tardigrada</taxon>
        <taxon>Eutardigrada</taxon>
        <taxon>Parachela</taxon>
        <taxon>Hypsibioidea</taxon>
        <taxon>Hypsibiidae</taxon>
        <taxon>Hypsibius</taxon>
    </lineage>
</organism>
<dbReference type="OrthoDB" id="10557605at2759"/>